<gene>
    <name evidence="1" type="ORF">QU605_03305</name>
</gene>
<dbReference type="Proteomes" id="UP001174839">
    <property type="component" value="Unassembled WGS sequence"/>
</dbReference>
<evidence type="ECO:0000313" key="2">
    <source>
        <dbReference type="Proteomes" id="UP001174839"/>
    </source>
</evidence>
<dbReference type="RefSeq" id="WP_289723833.1">
    <property type="nucleotide sequence ID" value="NZ_JAUDUY010000001.1"/>
</dbReference>
<reference evidence="1" key="1">
    <citation type="submission" date="2023-06" db="EMBL/GenBank/DDBJ databases">
        <title>Robiginitalea aurantiacus sp. nov. and Algoriphagus sediminis sp. nov., isolated from coastal sediment.</title>
        <authorList>
            <person name="Zhou Z.Y."/>
            <person name="An J."/>
            <person name="Jia Y.W."/>
            <person name="Du Z.J."/>
        </authorList>
    </citation>
    <scope>NUCLEOTIDE SEQUENCE</scope>
    <source>
        <strain evidence="1">M39</strain>
    </source>
</reference>
<protein>
    <submittedName>
        <fullName evidence="1">Uncharacterized protein</fullName>
    </submittedName>
</protein>
<keyword evidence="2" id="KW-1185">Reference proteome</keyword>
<sequence length="95" mass="10605">MGTSKFYETASYGITVDGILVDDTFPIFDASRMSIVCNSKHAQSYLSVSVKDQAELSGLLNTLYSLQYVILKIEKMDTKRLLEFADQFPHGSVSE</sequence>
<organism evidence="1 2">
    <name type="scientific">Robiginitalea aurantiaca</name>
    <dbReference type="NCBI Taxonomy" id="3056915"/>
    <lineage>
        <taxon>Bacteria</taxon>
        <taxon>Pseudomonadati</taxon>
        <taxon>Bacteroidota</taxon>
        <taxon>Flavobacteriia</taxon>
        <taxon>Flavobacteriales</taxon>
        <taxon>Flavobacteriaceae</taxon>
        <taxon>Robiginitalea</taxon>
    </lineage>
</organism>
<accession>A0ABT7WC40</accession>
<comment type="caution">
    <text evidence="1">The sequence shown here is derived from an EMBL/GenBank/DDBJ whole genome shotgun (WGS) entry which is preliminary data.</text>
</comment>
<evidence type="ECO:0000313" key="1">
    <source>
        <dbReference type="EMBL" id="MDM9630478.1"/>
    </source>
</evidence>
<name>A0ABT7WC40_9FLAO</name>
<dbReference type="EMBL" id="JAUDUY010000001">
    <property type="protein sequence ID" value="MDM9630478.1"/>
    <property type="molecule type" value="Genomic_DNA"/>
</dbReference>
<proteinExistence type="predicted"/>